<keyword evidence="3" id="KW-0328">Glycosyltransferase</keyword>
<dbReference type="AlphaFoldDB" id="A0A2T0K2B5"/>
<name>A0A2T0K2B5_9ACTN</name>
<feature type="domain" description="Glycosyltransferase 2-like" evidence="6">
    <location>
        <begin position="51"/>
        <end position="137"/>
    </location>
</feature>
<dbReference type="PANTHER" id="PTHR43179:SF12">
    <property type="entry name" value="GALACTOFURANOSYLTRANSFERASE GLFT2"/>
    <property type="match status" value="1"/>
</dbReference>
<keyword evidence="8" id="KW-1185">Reference proteome</keyword>
<evidence type="ECO:0000313" key="7">
    <source>
        <dbReference type="EMBL" id="PRX16961.1"/>
    </source>
</evidence>
<reference evidence="7 8" key="1">
    <citation type="submission" date="2018-03" db="EMBL/GenBank/DDBJ databases">
        <title>Genomic Encyclopedia of Archaeal and Bacterial Type Strains, Phase II (KMG-II): from individual species to whole genera.</title>
        <authorList>
            <person name="Goeker M."/>
        </authorList>
    </citation>
    <scope>NUCLEOTIDE SEQUENCE [LARGE SCALE GENOMIC DNA]</scope>
    <source>
        <strain evidence="7 8">DSM 43146</strain>
    </source>
</reference>
<evidence type="ECO:0000256" key="3">
    <source>
        <dbReference type="ARBA" id="ARBA00022676"/>
    </source>
</evidence>
<dbReference type="GO" id="GO:0016757">
    <property type="term" value="F:glycosyltransferase activity"/>
    <property type="evidence" value="ECO:0007669"/>
    <property type="project" value="UniProtKB-KW"/>
</dbReference>
<evidence type="ECO:0000256" key="1">
    <source>
        <dbReference type="ARBA" id="ARBA00004776"/>
    </source>
</evidence>
<evidence type="ECO:0000259" key="6">
    <source>
        <dbReference type="Pfam" id="PF00535"/>
    </source>
</evidence>
<dbReference type="Pfam" id="PF00535">
    <property type="entry name" value="Glycos_transf_2"/>
    <property type="match status" value="1"/>
</dbReference>
<evidence type="ECO:0000256" key="2">
    <source>
        <dbReference type="ARBA" id="ARBA00006739"/>
    </source>
</evidence>
<dbReference type="PANTHER" id="PTHR43179">
    <property type="entry name" value="RHAMNOSYLTRANSFERASE WBBL"/>
    <property type="match status" value="1"/>
</dbReference>
<dbReference type="Proteomes" id="UP000239415">
    <property type="component" value="Unassembled WGS sequence"/>
</dbReference>
<dbReference type="InterPro" id="IPR029044">
    <property type="entry name" value="Nucleotide-diphossugar_trans"/>
</dbReference>
<accession>A0A2T0K2B5</accession>
<comment type="caution">
    <text evidence="7">The sequence shown here is derived from an EMBL/GenBank/DDBJ whole genome shotgun (WGS) entry which is preliminary data.</text>
</comment>
<evidence type="ECO:0000313" key="8">
    <source>
        <dbReference type="Proteomes" id="UP000239415"/>
    </source>
</evidence>
<organism evidence="7 8">
    <name type="scientific">Actinoplanes italicus</name>
    <dbReference type="NCBI Taxonomy" id="113567"/>
    <lineage>
        <taxon>Bacteria</taxon>
        <taxon>Bacillati</taxon>
        <taxon>Actinomycetota</taxon>
        <taxon>Actinomycetes</taxon>
        <taxon>Micromonosporales</taxon>
        <taxon>Micromonosporaceae</taxon>
        <taxon>Actinoplanes</taxon>
    </lineage>
</organism>
<evidence type="ECO:0000256" key="5">
    <source>
        <dbReference type="SAM" id="MobiDB-lite"/>
    </source>
</evidence>
<comment type="similarity">
    <text evidence="2">Belongs to the glycosyltransferase 2 family.</text>
</comment>
<protein>
    <submittedName>
        <fullName evidence="7">GT2 family glycosyltransferase</fullName>
    </submittedName>
</protein>
<feature type="region of interest" description="Disordered" evidence="5">
    <location>
        <begin position="1"/>
        <end position="24"/>
    </location>
</feature>
<dbReference type="EMBL" id="PVMZ01000017">
    <property type="protein sequence ID" value="PRX16961.1"/>
    <property type="molecule type" value="Genomic_DNA"/>
</dbReference>
<dbReference type="Gene3D" id="3.90.550.10">
    <property type="entry name" value="Spore Coat Polysaccharide Biosynthesis Protein SpsA, Chain A"/>
    <property type="match status" value="1"/>
</dbReference>
<gene>
    <name evidence="7" type="ORF">CLV67_11717</name>
</gene>
<dbReference type="InterPro" id="IPR001173">
    <property type="entry name" value="Glyco_trans_2-like"/>
</dbReference>
<keyword evidence="4 7" id="KW-0808">Transferase</keyword>
<dbReference type="SUPFAM" id="SSF53448">
    <property type="entry name" value="Nucleotide-diphospho-sugar transferases"/>
    <property type="match status" value="1"/>
</dbReference>
<proteinExistence type="inferred from homology"/>
<sequence>MKDPSQAAEPVNDPAWAAEPVNPESSRVTVVVATRDRRDRLFETLPEHRAPVILVDNASTDGSPAAVTEAFPAIEVVRLGENRGAAARNEGVRRAGTPYVAFADDDSYWTEGSLARAAALFDAYPRLGLVTAQVLVGPSARPDPVSAAQAAAPLGAPVGAPGPAVLGFLSCAVVVRREAFLQVGGFEPKLFVYGEEALLAMDMTTAGWWLCYVPSLVVRHFPRPAGRDGTTRDRIEARNRLLTAVLRRPTGVVVRTAAATLRESPPALWDVARSLRWALRHRRPLPPSTEAAVARL</sequence>
<evidence type="ECO:0000256" key="4">
    <source>
        <dbReference type="ARBA" id="ARBA00022679"/>
    </source>
</evidence>
<comment type="pathway">
    <text evidence="1">Cell wall biogenesis; cell wall polysaccharide biosynthesis.</text>
</comment>